<dbReference type="EMBL" id="JABEND010000005">
    <property type="protein sequence ID" value="NNG36080.1"/>
    <property type="molecule type" value="Genomic_DNA"/>
</dbReference>
<reference evidence="3 4" key="1">
    <citation type="submission" date="2020-05" db="EMBL/GenBank/DDBJ databases">
        <title>Nakamurella sp. DB0629 isolated from air conditioner.</title>
        <authorList>
            <person name="Kim D.H."/>
            <person name="Kim D.-U."/>
        </authorList>
    </citation>
    <scope>NUCLEOTIDE SEQUENCE [LARGE SCALE GENOMIC DNA]</scope>
    <source>
        <strain evidence="3 4">DB0629</strain>
    </source>
</reference>
<dbReference type="SUPFAM" id="SSF46785">
    <property type="entry name" value="Winged helix' DNA-binding domain"/>
    <property type="match status" value="1"/>
</dbReference>
<dbReference type="InterPro" id="IPR036388">
    <property type="entry name" value="WH-like_DNA-bd_sf"/>
</dbReference>
<sequence length="176" mass="19601">MTGGRPAPTSPRGDERRPATDAERKALASVTRLRILRLCLYEPLTNKQLAERLGRNPASVLHHVRTLVTQGFLQADPPRRGPRGSTEVPYRATGKSWRLSTEPDGSNSILRAFFDEVAEVPETSVDTARLGLQLSPEHRDELVTRISALFNEFAGRPHDPDGERISLFLAVFPEPR</sequence>
<keyword evidence="4" id="KW-1185">Reference proteome</keyword>
<dbReference type="Gene3D" id="1.10.10.10">
    <property type="entry name" value="Winged helix-like DNA-binding domain superfamily/Winged helix DNA-binding domain"/>
    <property type="match status" value="1"/>
</dbReference>
<comment type="caution">
    <text evidence="3">The sequence shown here is derived from an EMBL/GenBank/DDBJ whole genome shotgun (WGS) entry which is preliminary data.</text>
</comment>
<gene>
    <name evidence="3" type="ORF">HKD39_10205</name>
</gene>
<feature type="compositionally biased region" description="Basic and acidic residues" evidence="1">
    <location>
        <begin position="12"/>
        <end position="23"/>
    </location>
</feature>
<evidence type="ECO:0000313" key="4">
    <source>
        <dbReference type="Proteomes" id="UP000562984"/>
    </source>
</evidence>
<protein>
    <submittedName>
        <fullName evidence="3">Helix-turn-helix domain-containing protein</fullName>
    </submittedName>
</protein>
<proteinExistence type="predicted"/>
<dbReference type="GO" id="GO:0003700">
    <property type="term" value="F:DNA-binding transcription factor activity"/>
    <property type="evidence" value="ECO:0007669"/>
    <property type="project" value="InterPro"/>
</dbReference>
<evidence type="ECO:0000259" key="2">
    <source>
        <dbReference type="SMART" id="SM00418"/>
    </source>
</evidence>
<organism evidence="3 4">
    <name type="scientific">Nakamurella aerolata</name>
    <dbReference type="NCBI Taxonomy" id="1656892"/>
    <lineage>
        <taxon>Bacteria</taxon>
        <taxon>Bacillati</taxon>
        <taxon>Actinomycetota</taxon>
        <taxon>Actinomycetes</taxon>
        <taxon>Nakamurellales</taxon>
        <taxon>Nakamurellaceae</taxon>
        <taxon>Nakamurella</taxon>
    </lineage>
</organism>
<dbReference type="CDD" id="cd00090">
    <property type="entry name" value="HTH_ARSR"/>
    <property type="match status" value="1"/>
</dbReference>
<evidence type="ECO:0000313" key="3">
    <source>
        <dbReference type="EMBL" id="NNG36080.1"/>
    </source>
</evidence>
<accession>A0A849AC65</accession>
<dbReference type="InterPro" id="IPR001845">
    <property type="entry name" value="HTH_ArsR_DNA-bd_dom"/>
</dbReference>
<dbReference type="AlphaFoldDB" id="A0A849AC65"/>
<dbReference type="InterPro" id="IPR036390">
    <property type="entry name" value="WH_DNA-bd_sf"/>
</dbReference>
<feature type="region of interest" description="Disordered" evidence="1">
    <location>
        <begin position="74"/>
        <end position="101"/>
    </location>
</feature>
<dbReference type="RefSeq" id="WP_171199776.1">
    <property type="nucleotide sequence ID" value="NZ_JABEND010000005.1"/>
</dbReference>
<feature type="region of interest" description="Disordered" evidence="1">
    <location>
        <begin position="1"/>
        <end position="23"/>
    </location>
</feature>
<dbReference type="InterPro" id="IPR011991">
    <property type="entry name" value="ArsR-like_HTH"/>
</dbReference>
<dbReference type="Proteomes" id="UP000562984">
    <property type="component" value="Unassembled WGS sequence"/>
</dbReference>
<dbReference type="SMART" id="SM00418">
    <property type="entry name" value="HTH_ARSR"/>
    <property type="match status" value="1"/>
</dbReference>
<name>A0A849AC65_9ACTN</name>
<evidence type="ECO:0000256" key="1">
    <source>
        <dbReference type="SAM" id="MobiDB-lite"/>
    </source>
</evidence>
<feature type="domain" description="HTH arsR-type" evidence="2">
    <location>
        <begin position="25"/>
        <end position="115"/>
    </location>
</feature>
<dbReference type="Pfam" id="PF12840">
    <property type="entry name" value="HTH_20"/>
    <property type="match status" value="1"/>
</dbReference>